<proteinExistence type="predicted"/>
<dbReference type="RefSeq" id="WP_138196402.1">
    <property type="nucleotide sequence ID" value="NZ_VCIW01000016.1"/>
</dbReference>
<comment type="caution">
    <text evidence="1">The sequence shown here is derived from an EMBL/GenBank/DDBJ whole genome shotgun (WGS) entry which is preliminary data.</text>
</comment>
<dbReference type="AlphaFoldDB" id="A0A5R9GA49"/>
<evidence type="ECO:0000313" key="2">
    <source>
        <dbReference type="Proteomes" id="UP000309676"/>
    </source>
</evidence>
<dbReference type="Proteomes" id="UP000309676">
    <property type="component" value="Unassembled WGS sequence"/>
</dbReference>
<accession>A0A5R9GA49</accession>
<sequence>MPYVLRHRHTGEIAAGTLRNVYDLDYYGAVWWETEEEAASDAASRPEWVPTQVTEAKLKVFNVKLNNDAGRKLFIDDNGTLRVEKGSAV</sequence>
<organism evidence="1 2">
    <name type="scientific">Paenibacillus antri</name>
    <dbReference type="NCBI Taxonomy" id="2582848"/>
    <lineage>
        <taxon>Bacteria</taxon>
        <taxon>Bacillati</taxon>
        <taxon>Bacillota</taxon>
        <taxon>Bacilli</taxon>
        <taxon>Bacillales</taxon>
        <taxon>Paenibacillaceae</taxon>
        <taxon>Paenibacillus</taxon>
    </lineage>
</organism>
<evidence type="ECO:0000313" key="1">
    <source>
        <dbReference type="EMBL" id="TLS50248.1"/>
    </source>
</evidence>
<protein>
    <submittedName>
        <fullName evidence="1">Uncharacterized protein</fullName>
    </submittedName>
</protein>
<keyword evidence="2" id="KW-1185">Reference proteome</keyword>
<dbReference type="OrthoDB" id="2679144at2"/>
<name>A0A5R9GA49_9BACL</name>
<dbReference type="EMBL" id="VCIW01000016">
    <property type="protein sequence ID" value="TLS50248.1"/>
    <property type="molecule type" value="Genomic_DNA"/>
</dbReference>
<gene>
    <name evidence="1" type="ORF">FE782_21520</name>
</gene>
<reference evidence="1 2" key="1">
    <citation type="submission" date="2019-05" db="EMBL/GenBank/DDBJ databases">
        <authorList>
            <person name="Narsing Rao M.P."/>
            <person name="Li W.J."/>
        </authorList>
    </citation>
    <scope>NUCLEOTIDE SEQUENCE [LARGE SCALE GENOMIC DNA]</scope>
    <source>
        <strain evidence="1 2">SYSU_K30003</strain>
    </source>
</reference>